<evidence type="ECO:0008006" key="4">
    <source>
        <dbReference type="Google" id="ProtNLM"/>
    </source>
</evidence>
<keyword evidence="1" id="KW-0732">Signal</keyword>
<gene>
    <name evidence="2" type="ORF">ACFPIB_10350</name>
</gene>
<dbReference type="Proteomes" id="UP001596161">
    <property type="component" value="Unassembled WGS sequence"/>
</dbReference>
<protein>
    <recommendedName>
        <fullName evidence="4">DUF4168 domain-containing protein</fullName>
    </recommendedName>
</protein>
<feature type="chain" id="PRO_5047342996" description="DUF4168 domain-containing protein" evidence="1">
    <location>
        <begin position="19"/>
        <end position="121"/>
    </location>
</feature>
<sequence>MKKLFTLFFLGMAFAATAQSRTSEPELANNAAAISRVMAHDLQLNEQEYIQIKNLTFEKLRTMAEIQDNYAYNPRLRNLKLEETEKAYQWQVRHALNAKQVEQYLAWHESAEAVLTSVHVK</sequence>
<organism evidence="2 3">
    <name type="scientific">Adhaeribacter terreus</name>
    <dbReference type="NCBI Taxonomy" id="529703"/>
    <lineage>
        <taxon>Bacteria</taxon>
        <taxon>Pseudomonadati</taxon>
        <taxon>Bacteroidota</taxon>
        <taxon>Cytophagia</taxon>
        <taxon>Cytophagales</taxon>
        <taxon>Hymenobacteraceae</taxon>
        <taxon>Adhaeribacter</taxon>
    </lineage>
</organism>
<proteinExistence type="predicted"/>
<accession>A0ABW0EDE5</accession>
<comment type="caution">
    <text evidence="2">The sequence shown here is derived from an EMBL/GenBank/DDBJ whole genome shotgun (WGS) entry which is preliminary data.</text>
</comment>
<feature type="signal peptide" evidence="1">
    <location>
        <begin position="1"/>
        <end position="18"/>
    </location>
</feature>
<dbReference type="RefSeq" id="WP_378017378.1">
    <property type="nucleotide sequence ID" value="NZ_JBHSKT010000005.1"/>
</dbReference>
<reference evidence="3" key="1">
    <citation type="journal article" date="2019" name="Int. J. Syst. Evol. Microbiol.">
        <title>The Global Catalogue of Microorganisms (GCM) 10K type strain sequencing project: providing services to taxonomists for standard genome sequencing and annotation.</title>
        <authorList>
            <consortium name="The Broad Institute Genomics Platform"/>
            <consortium name="The Broad Institute Genome Sequencing Center for Infectious Disease"/>
            <person name="Wu L."/>
            <person name="Ma J."/>
        </authorList>
    </citation>
    <scope>NUCLEOTIDE SEQUENCE [LARGE SCALE GENOMIC DNA]</scope>
    <source>
        <strain evidence="3">KACC 12602</strain>
    </source>
</reference>
<evidence type="ECO:0000313" key="2">
    <source>
        <dbReference type="EMBL" id="MFC5271011.1"/>
    </source>
</evidence>
<dbReference type="EMBL" id="JBHSKT010000005">
    <property type="protein sequence ID" value="MFC5271011.1"/>
    <property type="molecule type" value="Genomic_DNA"/>
</dbReference>
<name>A0ABW0EDE5_9BACT</name>
<keyword evidence="3" id="KW-1185">Reference proteome</keyword>
<evidence type="ECO:0000313" key="3">
    <source>
        <dbReference type="Proteomes" id="UP001596161"/>
    </source>
</evidence>
<evidence type="ECO:0000256" key="1">
    <source>
        <dbReference type="SAM" id="SignalP"/>
    </source>
</evidence>